<feature type="region of interest" description="Disordered" evidence="1">
    <location>
        <begin position="20"/>
        <end position="42"/>
    </location>
</feature>
<name>A0A6H1ZYC7_9ZZZZ</name>
<sequence>MNEEPEDIVIFKDIGSKEKPVVGWDEDTEESDKMNSDKKVPSKSDHIKETRLITILKPLLNKVMEEDLKIYNFSKGAKAKVQFTQFPDVCYNNRQIFDATGMFKNYSQLNALEHQIGASILLYLLIVRKNIPLSKKTKKFIEREEIRNFRGKLCDLVDDVKESLDLLNKKVLSQIAFDKDISDFIDSFATEEEMNVAAKIVDDLLKSGEDERSKDRVRKEEAKRWELKYSKLKQVK</sequence>
<dbReference type="EMBL" id="MT143004">
    <property type="protein sequence ID" value="QJA91666.1"/>
    <property type="molecule type" value="Genomic_DNA"/>
</dbReference>
<dbReference type="AlphaFoldDB" id="A0A6H1ZYC7"/>
<protein>
    <submittedName>
        <fullName evidence="2">Uncharacterized protein</fullName>
    </submittedName>
</protein>
<accession>A0A6H1ZYC7</accession>
<feature type="compositionally biased region" description="Basic and acidic residues" evidence="1">
    <location>
        <begin position="31"/>
        <end position="42"/>
    </location>
</feature>
<evidence type="ECO:0000313" key="4">
    <source>
        <dbReference type="EMBL" id="QJI02276.1"/>
    </source>
</evidence>
<reference evidence="2" key="1">
    <citation type="submission" date="2020-03" db="EMBL/GenBank/DDBJ databases">
        <title>The deep terrestrial virosphere.</title>
        <authorList>
            <person name="Holmfeldt K."/>
            <person name="Nilsson E."/>
            <person name="Simone D."/>
            <person name="Lopez-Fernandez M."/>
            <person name="Wu X."/>
            <person name="de Brujin I."/>
            <person name="Lundin D."/>
            <person name="Andersson A."/>
            <person name="Bertilsson S."/>
            <person name="Dopson M."/>
        </authorList>
    </citation>
    <scope>NUCLEOTIDE SEQUENCE</scope>
    <source>
        <strain evidence="3">MM415B03305</strain>
        <strain evidence="2">TM448A02812</strain>
        <strain evidence="4">TM448B03068</strain>
    </source>
</reference>
<evidence type="ECO:0000313" key="2">
    <source>
        <dbReference type="EMBL" id="QJA52574.1"/>
    </source>
</evidence>
<evidence type="ECO:0000256" key="1">
    <source>
        <dbReference type="SAM" id="MobiDB-lite"/>
    </source>
</evidence>
<evidence type="ECO:0000313" key="3">
    <source>
        <dbReference type="EMBL" id="QJA91666.1"/>
    </source>
</evidence>
<dbReference type="EMBL" id="MT144988">
    <property type="protein sequence ID" value="QJI02276.1"/>
    <property type="molecule type" value="Genomic_DNA"/>
</dbReference>
<gene>
    <name evidence="3" type="ORF">MM415B03305_0005</name>
    <name evidence="2" type="ORF">TM448A02812_0011</name>
    <name evidence="4" type="ORF">TM448B03068_0006</name>
</gene>
<proteinExistence type="predicted"/>
<dbReference type="EMBL" id="MT144350">
    <property type="protein sequence ID" value="QJA52574.1"/>
    <property type="molecule type" value="Genomic_DNA"/>
</dbReference>
<organism evidence="2">
    <name type="scientific">viral metagenome</name>
    <dbReference type="NCBI Taxonomy" id="1070528"/>
    <lineage>
        <taxon>unclassified sequences</taxon>
        <taxon>metagenomes</taxon>
        <taxon>organismal metagenomes</taxon>
    </lineage>
</organism>